<dbReference type="EMBL" id="JAACNO010002502">
    <property type="protein sequence ID" value="KAF4132758.1"/>
    <property type="molecule type" value="Genomic_DNA"/>
</dbReference>
<accession>A0A8S9U3G3</accession>
<evidence type="ECO:0000313" key="1">
    <source>
        <dbReference type="EMBL" id="KAF4132758.1"/>
    </source>
</evidence>
<feature type="non-terminal residue" evidence="1">
    <location>
        <position position="1"/>
    </location>
</feature>
<organism evidence="1 2">
    <name type="scientific">Phytophthora infestans</name>
    <name type="common">Potato late blight agent</name>
    <name type="synonym">Botrytis infestans</name>
    <dbReference type="NCBI Taxonomy" id="4787"/>
    <lineage>
        <taxon>Eukaryota</taxon>
        <taxon>Sar</taxon>
        <taxon>Stramenopiles</taxon>
        <taxon>Oomycota</taxon>
        <taxon>Peronosporomycetes</taxon>
        <taxon>Peronosporales</taxon>
        <taxon>Peronosporaceae</taxon>
        <taxon>Phytophthora</taxon>
    </lineage>
</organism>
<gene>
    <name evidence="1" type="ORF">GN958_ATG18056</name>
</gene>
<dbReference type="Proteomes" id="UP000704712">
    <property type="component" value="Unassembled WGS sequence"/>
</dbReference>
<protein>
    <submittedName>
        <fullName evidence="1">Uncharacterized protein</fullName>
    </submittedName>
</protein>
<proteinExistence type="predicted"/>
<evidence type="ECO:0000313" key="2">
    <source>
        <dbReference type="Proteomes" id="UP000704712"/>
    </source>
</evidence>
<dbReference type="AlphaFoldDB" id="A0A8S9U3G3"/>
<reference evidence="1" key="1">
    <citation type="submission" date="2020-03" db="EMBL/GenBank/DDBJ databases">
        <title>Hybrid Assembly of Korean Phytophthora infestans isolates.</title>
        <authorList>
            <person name="Prokchorchik M."/>
            <person name="Lee Y."/>
            <person name="Seo J."/>
            <person name="Cho J.-H."/>
            <person name="Park Y.-E."/>
            <person name="Jang D.-C."/>
            <person name="Im J.-S."/>
            <person name="Choi J.-G."/>
            <person name="Park H.-J."/>
            <person name="Lee G.-B."/>
            <person name="Lee Y.-G."/>
            <person name="Hong S.-Y."/>
            <person name="Cho K."/>
            <person name="Sohn K.H."/>
        </authorList>
    </citation>
    <scope>NUCLEOTIDE SEQUENCE</scope>
    <source>
        <strain evidence="1">KR_2_A2</strain>
    </source>
</reference>
<sequence length="164" mass="17951">MAENPQWAGLVQNEPVESRSNTLELPWTTHTTIWPPDTILVTPSLTSIQAALTTLRRESKKADFEVEEAGGAQATILSSEAEGAMVMWVNSKCKEGCPVLSQMLRFKALGVTANEGLSPDVFKICARHGQMTSEDTYAAKAKFFGDDRAAIVEHGIIHVYNTDQ</sequence>
<name>A0A8S9U3G3_PHYIN</name>
<comment type="caution">
    <text evidence="1">The sequence shown here is derived from an EMBL/GenBank/DDBJ whole genome shotgun (WGS) entry which is preliminary data.</text>
</comment>